<name>A0ABW6R8H1_9NOCA</name>
<accession>A0ABW6R8H1</accession>
<keyword evidence="3" id="KW-1185">Reference proteome</keyword>
<dbReference type="EMBL" id="JBIAPI010000017">
    <property type="protein sequence ID" value="MFF3229053.1"/>
    <property type="molecule type" value="Genomic_DNA"/>
</dbReference>
<proteinExistence type="predicted"/>
<feature type="signal peptide" evidence="1">
    <location>
        <begin position="1"/>
        <end position="26"/>
    </location>
</feature>
<keyword evidence="1" id="KW-0732">Signal</keyword>
<organism evidence="2 3">
    <name type="scientific">Nocardia suismassiliense</name>
    <dbReference type="NCBI Taxonomy" id="2077092"/>
    <lineage>
        <taxon>Bacteria</taxon>
        <taxon>Bacillati</taxon>
        <taxon>Actinomycetota</taxon>
        <taxon>Actinomycetes</taxon>
        <taxon>Mycobacteriales</taxon>
        <taxon>Nocardiaceae</taxon>
        <taxon>Nocardia</taxon>
    </lineage>
</organism>
<evidence type="ECO:0000256" key="1">
    <source>
        <dbReference type="SAM" id="SignalP"/>
    </source>
</evidence>
<feature type="chain" id="PRO_5047463567" evidence="1">
    <location>
        <begin position="27"/>
        <end position="148"/>
    </location>
</feature>
<sequence length="148" mass="15242">MRFVGSMVGIGAMVGLTAGFAAPASAEPAANGGEFSTMYTLAQGPCVGTVNATVNGRGYPNAASFTVTHNLLGVGPCSLDVTLNWRNVDTGETGRFNRHIDGPGFGITDPASTIFYPGFGPFVGTVSINAGHLPESGEVQFTVDPYHD</sequence>
<protein>
    <submittedName>
        <fullName evidence="2">Uncharacterized protein</fullName>
    </submittedName>
</protein>
<dbReference type="RefSeq" id="WP_387726423.1">
    <property type="nucleotide sequence ID" value="NZ_JBIAPI010000017.1"/>
</dbReference>
<reference evidence="2 3" key="1">
    <citation type="submission" date="2024-10" db="EMBL/GenBank/DDBJ databases">
        <title>The Natural Products Discovery Center: Release of the First 8490 Sequenced Strains for Exploring Actinobacteria Biosynthetic Diversity.</title>
        <authorList>
            <person name="Kalkreuter E."/>
            <person name="Kautsar S.A."/>
            <person name="Yang D."/>
            <person name="Bader C.D."/>
            <person name="Teijaro C.N."/>
            <person name="Fluegel L."/>
            <person name="Davis C.M."/>
            <person name="Simpson J.R."/>
            <person name="Lauterbach L."/>
            <person name="Steele A.D."/>
            <person name="Gui C."/>
            <person name="Meng S."/>
            <person name="Li G."/>
            <person name="Viehrig K."/>
            <person name="Ye F."/>
            <person name="Su P."/>
            <person name="Kiefer A.F."/>
            <person name="Nichols A."/>
            <person name="Cepeda A.J."/>
            <person name="Yan W."/>
            <person name="Fan B."/>
            <person name="Jiang Y."/>
            <person name="Adhikari A."/>
            <person name="Zheng C.-J."/>
            <person name="Schuster L."/>
            <person name="Cowan T.M."/>
            <person name="Smanski M.J."/>
            <person name="Chevrette M.G."/>
            <person name="De Carvalho L.P.S."/>
            <person name="Shen B."/>
        </authorList>
    </citation>
    <scope>NUCLEOTIDE SEQUENCE [LARGE SCALE GENOMIC DNA]</scope>
    <source>
        <strain evidence="2 3">NPDC003040</strain>
    </source>
</reference>
<evidence type="ECO:0000313" key="2">
    <source>
        <dbReference type="EMBL" id="MFF3229053.1"/>
    </source>
</evidence>
<comment type="caution">
    <text evidence="2">The sequence shown here is derived from an EMBL/GenBank/DDBJ whole genome shotgun (WGS) entry which is preliminary data.</text>
</comment>
<evidence type="ECO:0000313" key="3">
    <source>
        <dbReference type="Proteomes" id="UP001601948"/>
    </source>
</evidence>
<gene>
    <name evidence="2" type="ORF">ACFYV7_40125</name>
</gene>
<dbReference type="Proteomes" id="UP001601948">
    <property type="component" value="Unassembled WGS sequence"/>
</dbReference>